<dbReference type="eggNOG" id="arCOG06817">
    <property type="taxonomic scope" value="Archaea"/>
</dbReference>
<reference evidence="2 3" key="2">
    <citation type="journal article" date="2008" name="Int. J. Syst. Evol. Microbiol.">
        <title>Methanocella paludicola gen. nov., sp. nov., a methane-producing archaeon, the first isolate of the lineage 'Rice Cluster I', and proposal of the new archaeal order Methanocellales ord. nov.</title>
        <authorList>
            <person name="Sakai S."/>
            <person name="Imachi H."/>
            <person name="Hanada S."/>
            <person name="Ohashi A."/>
            <person name="Harada H."/>
            <person name="Kamagata Y."/>
        </authorList>
    </citation>
    <scope>NUCLEOTIDE SEQUENCE [LARGE SCALE GENOMIC DNA]</scope>
    <source>
        <strain evidence="3">DSM 17711 / JCM 13418 / NBRC 101707 / SANAE</strain>
    </source>
</reference>
<accession>D1YZ80</accession>
<reference evidence="3" key="3">
    <citation type="journal article" date="2011" name="PLoS ONE">
        <title>Genome sequence of a mesophilic hydrogenotrophic methanogen Methanocella paludicola, the first cultivated representative of the order Methanocellales.</title>
        <authorList>
            <person name="Sakai S."/>
            <person name="Takaki Y."/>
            <person name="Shimamura S."/>
            <person name="Sekine M."/>
            <person name="Tajima T."/>
            <person name="Kosugi H."/>
            <person name="Ichikawa N."/>
            <person name="Tasumi E."/>
            <person name="Hiraki A.T."/>
            <person name="Shimizu A."/>
            <person name="Kato Y."/>
            <person name="Nishiko R."/>
            <person name="Mori K."/>
            <person name="Fujita N."/>
            <person name="Imachi H."/>
            <person name="Takai K."/>
        </authorList>
    </citation>
    <scope>NUCLEOTIDE SEQUENCE [LARGE SCALE GENOMIC DNA]</scope>
    <source>
        <strain evidence="3">DSM 17711 / JCM 13418 / NBRC 101707 / SANAE</strain>
    </source>
</reference>
<dbReference type="InParanoid" id="D1YZ80"/>
<keyword evidence="3" id="KW-1185">Reference proteome</keyword>
<gene>
    <name evidence="2" type="ordered locus">MCP_1680</name>
</gene>
<dbReference type="AlphaFoldDB" id="D1YZ80"/>
<evidence type="ECO:0000256" key="1">
    <source>
        <dbReference type="SAM" id="Coils"/>
    </source>
</evidence>
<feature type="coiled-coil region" evidence="1">
    <location>
        <begin position="22"/>
        <end position="52"/>
    </location>
</feature>
<organism evidence="2 3">
    <name type="scientific">Methanocella paludicola (strain DSM 17711 / JCM 13418 / NBRC 101707 / SANAE)</name>
    <dbReference type="NCBI Taxonomy" id="304371"/>
    <lineage>
        <taxon>Archaea</taxon>
        <taxon>Methanobacteriati</taxon>
        <taxon>Methanobacteriota</taxon>
        <taxon>Stenosarchaea group</taxon>
        <taxon>Methanomicrobia</taxon>
        <taxon>Methanocellales</taxon>
        <taxon>Methanocellaceae</taxon>
        <taxon>Methanocella</taxon>
    </lineage>
</organism>
<sequence length="193" mass="22650">MKKYRLSTTISIRHYGLLKKHMSKYETQQKVIEAALENLDNDSKQITGLSEEDELWLQIKNIKSVCAIQRESFKILLETLNIDRYRDHVAEKKPLEFIVEVYYQKPLRECSLVEILDALVVLFKVSNLVDTVQYSDDGDHYTLKMTHDFGFNHSRLLKVLNEGFFRSYGAYADYIVSDRSLFIKIYKIDVNPV</sequence>
<evidence type="ECO:0000313" key="2">
    <source>
        <dbReference type="EMBL" id="BAI61752.1"/>
    </source>
</evidence>
<protein>
    <submittedName>
        <fullName evidence="2">Uncharacterized protein</fullName>
    </submittedName>
</protein>
<dbReference type="KEGG" id="mpd:MCP_1680"/>
<evidence type="ECO:0000313" key="3">
    <source>
        <dbReference type="Proteomes" id="UP000001882"/>
    </source>
</evidence>
<proteinExistence type="predicted"/>
<keyword evidence="1" id="KW-0175">Coiled coil</keyword>
<name>D1YZ80_METPS</name>
<dbReference type="EMBL" id="AP011532">
    <property type="protein sequence ID" value="BAI61752.1"/>
    <property type="molecule type" value="Genomic_DNA"/>
</dbReference>
<reference evidence="2 3" key="1">
    <citation type="journal article" date="2007" name="Appl. Environ. Microbiol.">
        <title>Isolation of key methanogens for global methane emission from rice paddy fields: a novel isolate affiliated with the clone cluster rice cluster I.</title>
        <authorList>
            <person name="Sakai S."/>
            <person name="Imachi H."/>
            <person name="Sekiguchi Y."/>
            <person name="Ohashi A."/>
            <person name="Harada H."/>
            <person name="Kamagata Y."/>
        </authorList>
    </citation>
    <scope>NUCLEOTIDE SEQUENCE [LARGE SCALE GENOMIC DNA]</scope>
    <source>
        <strain evidence="3">DSM 17711 / JCM 13418 / NBRC 101707 / SANAE</strain>
    </source>
</reference>
<dbReference type="Proteomes" id="UP000001882">
    <property type="component" value="Chromosome"/>
</dbReference>